<proteinExistence type="predicted"/>
<organism evidence="2 3">
    <name type="scientific">Lentinula aff. detonsa</name>
    <dbReference type="NCBI Taxonomy" id="2804958"/>
    <lineage>
        <taxon>Eukaryota</taxon>
        <taxon>Fungi</taxon>
        <taxon>Dikarya</taxon>
        <taxon>Basidiomycota</taxon>
        <taxon>Agaricomycotina</taxon>
        <taxon>Agaricomycetes</taxon>
        <taxon>Agaricomycetidae</taxon>
        <taxon>Agaricales</taxon>
        <taxon>Marasmiineae</taxon>
        <taxon>Omphalotaceae</taxon>
        <taxon>Lentinula</taxon>
    </lineage>
</organism>
<dbReference type="AlphaFoldDB" id="A0AA38L2G4"/>
<keyword evidence="3" id="KW-1185">Reference proteome</keyword>
<dbReference type="Proteomes" id="UP001163798">
    <property type="component" value="Unassembled WGS sequence"/>
</dbReference>
<evidence type="ECO:0000259" key="1">
    <source>
        <dbReference type="Pfam" id="PF17921"/>
    </source>
</evidence>
<name>A0AA38L2G4_9AGAR</name>
<evidence type="ECO:0000313" key="2">
    <source>
        <dbReference type="EMBL" id="KAJ3780040.1"/>
    </source>
</evidence>
<dbReference type="EMBL" id="MU793964">
    <property type="protein sequence ID" value="KAJ3780040.1"/>
    <property type="molecule type" value="Genomic_DNA"/>
</dbReference>
<sequence length="56" mass="6533">VVLNLDRRISVMHECHDQMGHKGVYTTLQGIHACFWWPQMGEDVKCYISTCHLCQL</sequence>
<dbReference type="InterPro" id="IPR041588">
    <property type="entry name" value="Integrase_H2C2"/>
</dbReference>
<dbReference type="Pfam" id="PF17921">
    <property type="entry name" value="Integrase_H2C2"/>
    <property type="match status" value="1"/>
</dbReference>
<reference evidence="2" key="1">
    <citation type="submission" date="2022-08" db="EMBL/GenBank/DDBJ databases">
        <authorList>
            <consortium name="DOE Joint Genome Institute"/>
            <person name="Min B."/>
            <person name="Riley R."/>
            <person name="Sierra-Patev S."/>
            <person name="Naranjo-Ortiz M."/>
            <person name="Looney B."/>
            <person name="Konkel Z."/>
            <person name="Slot J.C."/>
            <person name="Sakamoto Y."/>
            <person name="Steenwyk J.L."/>
            <person name="Rokas A."/>
            <person name="Carro J."/>
            <person name="Camarero S."/>
            <person name="Ferreira P."/>
            <person name="Molpeceres G."/>
            <person name="Ruiz-Duenas F.J."/>
            <person name="Serrano A."/>
            <person name="Henrissat B."/>
            <person name="Drula E."/>
            <person name="Hughes K.W."/>
            <person name="Mata J.L."/>
            <person name="Ishikawa N.K."/>
            <person name="Vargas-Isla R."/>
            <person name="Ushijima S."/>
            <person name="Smith C.A."/>
            <person name="Ahrendt S."/>
            <person name="Andreopoulos W."/>
            <person name="He G."/>
            <person name="Labutti K."/>
            <person name="Lipzen A."/>
            <person name="Ng V."/>
            <person name="Sandor L."/>
            <person name="Barry K."/>
            <person name="Martinez A.T."/>
            <person name="Xiao Y."/>
            <person name="Gibbons J.G."/>
            <person name="Terashima K."/>
            <person name="Hibbett D.S."/>
            <person name="Grigoriev I.V."/>
        </authorList>
    </citation>
    <scope>NUCLEOTIDE SEQUENCE</scope>
    <source>
        <strain evidence="2">TFB10291</strain>
    </source>
</reference>
<protein>
    <recommendedName>
        <fullName evidence="1">Integrase zinc-binding domain-containing protein</fullName>
    </recommendedName>
</protein>
<feature type="non-terminal residue" evidence="2">
    <location>
        <position position="1"/>
    </location>
</feature>
<gene>
    <name evidence="2" type="ORF">GGU10DRAFT_232491</name>
</gene>
<accession>A0AA38L2G4</accession>
<feature type="non-terminal residue" evidence="2">
    <location>
        <position position="56"/>
    </location>
</feature>
<dbReference type="Gene3D" id="1.10.340.70">
    <property type="match status" value="1"/>
</dbReference>
<feature type="domain" description="Integrase zinc-binding" evidence="1">
    <location>
        <begin position="8"/>
        <end position="55"/>
    </location>
</feature>
<evidence type="ECO:0000313" key="3">
    <source>
        <dbReference type="Proteomes" id="UP001163798"/>
    </source>
</evidence>
<comment type="caution">
    <text evidence="2">The sequence shown here is derived from an EMBL/GenBank/DDBJ whole genome shotgun (WGS) entry which is preliminary data.</text>
</comment>